<proteinExistence type="inferred from homology"/>
<dbReference type="InterPro" id="IPR016140">
    <property type="entry name" value="Bifunc_inhib/LTP/seed_store"/>
</dbReference>
<accession>A0A6A2ZFN3</accession>
<evidence type="ECO:0000313" key="5">
    <source>
        <dbReference type="Proteomes" id="UP000436088"/>
    </source>
</evidence>
<name>A0A6A2ZFN3_HIBSY</name>
<evidence type="ECO:0000256" key="1">
    <source>
        <dbReference type="ARBA" id="ARBA00009748"/>
    </source>
</evidence>
<protein>
    <submittedName>
        <fullName evidence="4">Nonspecific lipid-transfer protein</fullName>
    </submittedName>
</protein>
<keyword evidence="5" id="KW-1185">Reference proteome</keyword>
<comment type="similarity">
    <text evidence="1">Belongs to the plant LTP family.</text>
</comment>
<keyword evidence="2" id="KW-0732">Signal</keyword>
<sequence>MENILMGSFGAILGLLAVVLAAHAMTCEEAIATLMPCKPYLTTSEPSPTLACCQAVATVNASASTTQSRRDLCECFRKNAPAYGVIADKAKKLPGLCAVHVPVPIYPSVNCHNNFVFSIPMELRLPDSSCVSSTIKSEFAGS</sequence>
<dbReference type="InterPro" id="IPR000528">
    <property type="entry name" value="Plant_nsLTP"/>
</dbReference>
<reference evidence="4" key="1">
    <citation type="submission" date="2019-09" db="EMBL/GenBank/DDBJ databases">
        <title>Draft genome information of white flower Hibiscus syriacus.</title>
        <authorList>
            <person name="Kim Y.-M."/>
        </authorList>
    </citation>
    <scope>NUCLEOTIDE SEQUENCE [LARGE SCALE GENOMIC DNA]</scope>
    <source>
        <strain evidence="4">YM2019G1</strain>
    </source>
</reference>
<evidence type="ECO:0000259" key="3">
    <source>
        <dbReference type="Pfam" id="PF00234"/>
    </source>
</evidence>
<dbReference type="CDD" id="cd01960">
    <property type="entry name" value="nsLTP1"/>
    <property type="match status" value="1"/>
</dbReference>
<dbReference type="SUPFAM" id="SSF47699">
    <property type="entry name" value="Bifunctional inhibitor/lipid-transfer protein/seed storage 2S albumin"/>
    <property type="match status" value="1"/>
</dbReference>
<comment type="caution">
    <text evidence="4">The sequence shown here is derived from an EMBL/GenBank/DDBJ whole genome shotgun (WGS) entry which is preliminary data.</text>
</comment>
<evidence type="ECO:0000313" key="4">
    <source>
        <dbReference type="EMBL" id="KAE8690467.1"/>
    </source>
</evidence>
<feature type="signal peptide" evidence="2">
    <location>
        <begin position="1"/>
        <end position="21"/>
    </location>
</feature>
<dbReference type="EMBL" id="VEPZ02001152">
    <property type="protein sequence ID" value="KAE8690467.1"/>
    <property type="molecule type" value="Genomic_DNA"/>
</dbReference>
<dbReference type="Gene3D" id="1.10.110.10">
    <property type="entry name" value="Plant lipid-transfer and hydrophobic proteins"/>
    <property type="match status" value="1"/>
</dbReference>
<dbReference type="PANTHER" id="PTHR33076">
    <property type="entry name" value="NON-SPECIFIC LIPID-TRANSFER PROTEIN 2-RELATED"/>
    <property type="match status" value="1"/>
</dbReference>
<dbReference type="GO" id="GO:0008289">
    <property type="term" value="F:lipid binding"/>
    <property type="evidence" value="ECO:0007669"/>
    <property type="project" value="InterPro"/>
</dbReference>
<feature type="chain" id="PRO_5025360549" evidence="2">
    <location>
        <begin position="22"/>
        <end position="142"/>
    </location>
</feature>
<dbReference type="AlphaFoldDB" id="A0A6A2ZFN3"/>
<dbReference type="GO" id="GO:0006869">
    <property type="term" value="P:lipid transport"/>
    <property type="evidence" value="ECO:0007669"/>
    <property type="project" value="InterPro"/>
</dbReference>
<dbReference type="PRINTS" id="PR00382">
    <property type="entry name" value="LIPIDTRNSFER"/>
</dbReference>
<gene>
    <name evidence="4" type="ORF">F3Y22_tig00110895pilonHSYRG00518</name>
</gene>
<evidence type="ECO:0000256" key="2">
    <source>
        <dbReference type="SAM" id="SignalP"/>
    </source>
</evidence>
<dbReference type="Proteomes" id="UP000436088">
    <property type="component" value="Unassembled WGS sequence"/>
</dbReference>
<dbReference type="Pfam" id="PF00234">
    <property type="entry name" value="Tryp_alpha_amyl"/>
    <property type="match status" value="1"/>
</dbReference>
<organism evidence="4 5">
    <name type="scientific">Hibiscus syriacus</name>
    <name type="common">Rose of Sharon</name>
    <dbReference type="NCBI Taxonomy" id="106335"/>
    <lineage>
        <taxon>Eukaryota</taxon>
        <taxon>Viridiplantae</taxon>
        <taxon>Streptophyta</taxon>
        <taxon>Embryophyta</taxon>
        <taxon>Tracheophyta</taxon>
        <taxon>Spermatophyta</taxon>
        <taxon>Magnoliopsida</taxon>
        <taxon>eudicotyledons</taxon>
        <taxon>Gunneridae</taxon>
        <taxon>Pentapetalae</taxon>
        <taxon>rosids</taxon>
        <taxon>malvids</taxon>
        <taxon>Malvales</taxon>
        <taxon>Malvaceae</taxon>
        <taxon>Malvoideae</taxon>
        <taxon>Hibiscus</taxon>
    </lineage>
</organism>
<dbReference type="InterPro" id="IPR036312">
    <property type="entry name" value="Bifun_inhib/LTP/seed_sf"/>
</dbReference>
<feature type="domain" description="Bifunctional inhibitor/plant lipid transfer protein/seed storage helical" evidence="3">
    <location>
        <begin position="27"/>
        <end position="111"/>
    </location>
</feature>